<dbReference type="AlphaFoldDB" id="A0A931CCV1"/>
<feature type="compositionally biased region" description="Basic and acidic residues" evidence="1">
    <location>
        <begin position="541"/>
        <end position="551"/>
    </location>
</feature>
<comment type="caution">
    <text evidence="3">The sequence shown here is derived from an EMBL/GenBank/DDBJ whole genome shotgun (WGS) entry which is preliminary data.</text>
</comment>
<feature type="region of interest" description="Disordered" evidence="1">
    <location>
        <begin position="1"/>
        <end position="60"/>
    </location>
</feature>
<feature type="region of interest" description="Disordered" evidence="1">
    <location>
        <begin position="541"/>
        <end position="565"/>
    </location>
</feature>
<reference evidence="3" key="1">
    <citation type="submission" date="2020-11" db="EMBL/GenBank/DDBJ databases">
        <title>Isolation and identification of active actinomycetes.</title>
        <authorList>
            <person name="Sun X."/>
        </authorList>
    </citation>
    <scope>NUCLEOTIDE SEQUENCE</scope>
    <source>
        <strain evidence="3">NEAU-A11</strain>
    </source>
</reference>
<feature type="compositionally biased region" description="Pro residues" evidence="1">
    <location>
        <begin position="38"/>
        <end position="60"/>
    </location>
</feature>
<dbReference type="Proteomes" id="UP000598146">
    <property type="component" value="Unassembled WGS sequence"/>
</dbReference>
<feature type="compositionally biased region" description="Pro residues" evidence="1">
    <location>
        <begin position="485"/>
        <end position="498"/>
    </location>
</feature>
<name>A0A931CCV1_9ACTN</name>
<evidence type="ECO:0000313" key="4">
    <source>
        <dbReference type="Proteomes" id="UP000598146"/>
    </source>
</evidence>
<evidence type="ECO:0000256" key="1">
    <source>
        <dbReference type="SAM" id="MobiDB-lite"/>
    </source>
</evidence>
<feature type="compositionally biased region" description="Pro residues" evidence="1">
    <location>
        <begin position="13"/>
        <end position="24"/>
    </location>
</feature>
<sequence length="565" mass="60806">MNWFRRRPSAEPTSPPAPPSVPPPRTHRAGGPIERLPPDPPPPLPAVTPPPLLQPSPPAPVPASDEVFVCLPDASRALRCLSLLGGSEDRIYQRGSTWWLHTEADLDLVRTAAYGAGGRIYARHDDLLFLHRPFGGPVSGSDGIAVSVLEPSDITELVRHAPLAPVRKAPLHDAAVLTPGVTTEEMVHRALELDLDVWQRPVRLSPLGAHDEGETVMLEVTVRAGGARTIPAGLFAVADRLPLTTAFRRAGEQGGLLVQHGAGLPIADYQLSALLPAGGWALADEAFGAWRVEPLGGHQPAASLIRVATGFERQHQEPLGDHGTTTNAPLRVIPRRSPGQRVDAVLLDDTDLVLVPLMLEGHPLAEAALIIRGRDRHLLVAAGGLLVDVGIGTPLTCLGPGPLFLPIGSALSPELPPAARRRLFLPDDRHIVVILDGAALHFPIAGRRPVWELWAPERPRIDLQLPPATAEALTELTREQDIPRPEAPLVPLPQPFPSRPATSPDDWREQAWQAERNGDLAQAAALHRAHHQPLQAARLLERLALERDAERPGGPPDPRLPEGPP</sequence>
<protein>
    <recommendedName>
        <fullName evidence="2">FtsH ternary system domain-containing protein</fullName>
    </recommendedName>
</protein>
<dbReference type="RefSeq" id="WP_196414318.1">
    <property type="nucleotide sequence ID" value="NZ_JADQTO010000005.1"/>
</dbReference>
<accession>A0A931CCV1</accession>
<dbReference type="Pfam" id="PF20005">
    <property type="entry name" value="fvmX7"/>
    <property type="match status" value="1"/>
</dbReference>
<organism evidence="3 4">
    <name type="scientific">Actinoplanes aureus</name>
    <dbReference type="NCBI Taxonomy" id="2792083"/>
    <lineage>
        <taxon>Bacteria</taxon>
        <taxon>Bacillati</taxon>
        <taxon>Actinomycetota</taxon>
        <taxon>Actinomycetes</taxon>
        <taxon>Micromonosporales</taxon>
        <taxon>Micromonosporaceae</taxon>
        <taxon>Actinoplanes</taxon>
    </lineage>
</organism>
<gene>
    <name evidence="3" type="ORF">I4J89_13905</name>
</gene>
<feature type="region of interest" description="Disordered" evidence="1">
    <location>
        <begin position="479"/>
        <end position="507"/>
    </location>
</feature>
<evidence type="ECO:0000313" key="3">
    <source>
        <dbReference type="EMBL" id="MBG0562555.1"/>
    </source>
</evidence>
<dbReference type="InterPro" id="IPR045486">
    <property type="entry name" value="fvmX7"/>
</dbReference>
<evidence type="ECO:0000259" key="2">
    <source>
        <dbReference type="Pfam" id="PF20005"/>
    </source>
</evidence>
<feature type="compositionally biased region" description="Pro residues" evidence="1">
    <location>
        <begin position="553"/>
        <end position="565"/>
    </location>
</feature>
<keyword evidence="4" id="KW-1185">Reference proteome</keyword>
<dbReference type="EMBL" id="JADQTO010000005">
    <property type="protein sequence ID" value="MBG0562555.1"/>
    <property type="molecule type" value="Genomic_DNA"/>
</dbReference>
<proteinExistence type="predicted"/>
<feature type="domain" description="FtsH ternary system" evidence="2">
    <location>
        <begin position="145"/>
        <end position="469"/>
    </location>
</feature>